<keyword evidence="3" id="KW-1185">Reference proteome</keyword>
<dbReference type="HOGENOM" id="CLU_011068_1_0_11"/>
<reference evidence="2 3" key="1">
    <citation type="journal article" date="2009" name="Stand. Genomic Sci.">
        <title>Complete genome sequence of Catenulispora acidiphila type strain (ID 139908).</title>
        <authorList>
            <person name="Copeland A."/>
            <person name="Lapidus A."/>
            <person name="Glavina Del Rio T."/>
            <person name="Nolan M."/>
            <person name="Lucas S."/>
            <person name="Chen F."/>
            <person name="Tice H."/>
            <person name="Cheng J.F."/>
            <person name="Bruce D."/>
            <person name="Goodwin L."/>
            <person name="Pitluck S."/>
            <person name="Mikhailova N."/>
            <person name="Pati A."/>
            <person name="Ivanova N."/>
            <person name="Mavromatis K."/>
            <person name="Chen A."/>
            <person name="Palaniappan K."/>
            <person name="Chain P."/>
            <person name="Land M."/>
            <person name="Hauser L."/>
            <person name="Chang Y.J."/>
            <person name="Jeffries C.D."/>
            <person name="Chertkov O."/>
            <person name="Brettin T."/>
            <person name="Detter J.C."/>
            <person name="Han C."/>
            <person name="Ali Z."/>
            <person name="Tindall B.J."/>
            <person name="Goker M."/>
            <person name="Bristow J."/>
            <person name="Eisen J.A."/>
            <person name="Markowitz V."/>
            <person name="Hugenholtz P."/>
            <person name="Kyrpides N.C."/>
            <person name="Klenk H.P."/>
        </authorList>
    </citation>
    <scope>NUCLEOTIDE SEQUENCE [LARGE SCALE GENOMIC DNA]</scope>
    <source>
        <strain evidence="3">DSM 44928 / JCM 14897 / NBRC 102108 / NRRL B-24433 / ID139908</strain>
    </source>
</reference>
<dbReference type="STRING" id="479433.Caci_3429"/>
<dbReference type="Proteomes" id="UP000000851">
    <property type="component" value="Chromosome"/>
</dbReference>
<dbReference type="InParanoid" id="C7Q915"/>
<dbReference type="OrthoDB" id="8428173at2"/>
<sequence>MTVPASDLRIPLGDTGWALWRDAAVRGTGFPARIVEDFCDSELAAAADAADGGAPEAREQYEKAFAAASDRLTAATRRLAADPAFREAVAWQNPDVVRNCLDRVAADGPRSRKNRKQEVVIASYLQRYCLKNDTIGFFGPFGWARFDAIDGSEGDSVGLIATPGPSLLSRRTAYFEDWAVSALADQLADRPDVWPRLRPRLAPAAAITGRTVRLPFRRAVTLTAAQARVIGLCDGARTVADLAGTPPDPAVAAALLQLRAAGVLRIDLAGALTARPEHDLAERIAALDDPAVCERAREPLDRLVTARDAVADAAGDADRVLAAASELSTVFHEITGVDATRRPGGVYAGRTLVYEDTVRDVGVRVGGRFVAALAPPLGIVLDSARWLAATVADRYEARARELFQTETERTGLTWMPMFQLLTTLMPEIARLAAGGAGAQIVAETSAELQARWRRVLGLSAEDFDRTARHGVTSSEISEAAAKEFAFAEPRLALAGMHCPDLMLSAADAEALARGDIDFTLGELHCAALTVQMRCFYEQNPAQDRLRAAAIAFGPPERMVIIPRLDTAQTTARMGRAVELVSPDSLFVSIGMESMEPPPGARVVSVLDLLVHDRDGELVVRHRDGSVEQPLLKAIADPLSALLTDAFQPFAAVRHRPRITIDRLTIARETWTFPAESLAWALQKDERRRYAAARRWRIESDLPERAFIRIPGERKPMALDFRSLPLVNLLARSIRRTAGEGGGGTVAVAEMLPKPERLWLRDAAGEGYTAELRLIAERPITEV</sequence>
<dbReference type="Pfam" id="PF04738">
    <property type="entry name" value="Lant_dehydr_N"/>
    <property type="match status" value="1"/>
</dbReference>
<dbReference type="eggNOG" id="COG1020">
    <property type="taxonomic scope" value="Bacteria"/>
</dbReference>
<gene>
    <name evidence="2" type="ordered locus">Caci_3429</name>
</gene>
<protein>
    <submittedName>
        <fullName evidence="2">Lantibiotic dehydratase domain protein</fullName>
    </submittedName>
</protein>
<evidence type="ECO:0000313" key="2">
    <source>
        <dbReference type="EMBL" id="ACU72335.1"/>
    </source>
</evidence>
<dbReference type="InterPro" id="IPR006827">
    <property type="entry name" value="Lant_deHydtase_N"/>
</dbReference>
<evidence type="ECO:0000313" key="3">
    <source>
        <dbReference type="Proteomes" id="UP000000851"/>
    </source>
</evidence>
<organism evidence="2 3">
    <name type="scientific">Catenulispora acidiphila (strain DSM 44928 / JCM 14897 / NBRC 102108 / NRRL B-24433 / ID139908)</name>
    <dbReference type="NCBI Taxonomy" id="479433"/>
    <lineage>
        <taxon>Bacteria</taxon>
        <taxon>Bacillati</taxon>
        <taxon>Actinomycetota</taxon>
        <taxon>Actinomycetes</taxon>
        <taxon>Catenulisporales</taxon>
        <taxon>Catenulisporaceae</taxon>
        <taxon>Catenulispora</taxon>
    </lineage>
</organism>
<dbReference type="KEGG" id="cai:Caci_3429"/>
<name>C7Q915_CATAD</name>
<feature type="domain" description="Lantibiotic dehydratase N-terminal" evidence="1">
    <location>
        <begin position="81"/>
        <end position="716"/>
    </location>
</feature>
<dbReference type="EMBL" id="CP001700">
    <property type="protein sequence ID" value="ACU72335.1"/>
    <property type="molecule type" value="Genomic_DNA"/>
</dbReference>
<dbReference type="AlphaFoldDB" id="C7Q915"/>
<evidence type="ECO:0000259" key="1">
    <source>
        <dbReference type="Pfam" id="PF04738"/>
    </source>
</evidence>
<dbReference type="RefSeq" id="WP_012787628.1">
    <property type="nucleotide sequence ID" value="NC_013131.1"/>
</dbReference>
<proteinExistence type="predicted"/>
<accession>C7Q915</accession>